<dbReference type="EMBL" id="KL363357">
    <property type="protein sequence ID" value="KFD46716.1"/>
    <property type="molecule type" value="Genomic_DNA"/>
</dbReference>
<sequence length="243" mass="26594">MKGFIPSTEFYKGASILSVDFHRGCSSHEVATGAINFDVRIWELQVGDAEETTSLKQCSNLKRHNSSVNIARFSHSGKFLASGESVGCVHVRTYAERKINDHKKTVAPSGSEPSPDDEPRWFVMKSLFREAVSVQSLIKDVTDLSWSSSDDLLATTSMNGSVILWYTRTGFCGSAWGLGVPCHRGGQLVVTMVDNGSLSISNKANVKNRVLSHCLFPTGVDGKLEKLSLFDHDDSSAFKMSLI</sequence>
<dbReference type="Gene3D" id="2.130.10.10">
    <property type="entry name" value="YVTN repeat-like/Quinoprotein amine dehydrogenase"/>
    <property type="match status" value="1"/>
</dbReference>
<keyword evidence="2" id="KW-1185">Reference proteome</keyword>
<accession>A0A085LP20</accession>
<organism evidence="1 2">
    <name type="scientific">Trichuris suis</name>
    <name type="common">pig whipworm</name>
    <dbReference type="NCBI Taxonomy" id="68888"/>
    <lineage>
        <taxon>Eukaryota</taxon>
        <taxon>Metazoa</taxon>
        <taxon>Ecdysozoa</taxon>
        <taxon>Nematoda</taxon>
        <taxon>Enoplea</taxon>
        <taxon>Dorylaimia</taxon>
        <taxon>Trichinellida</taxon>
        <taxon>Trichuridae</taxon>
        <taxon>Trichuris</taxon>
    </lineage>
</organism>
<gene>
    <name evidence="1" type="ORF">M513_12426</name>
</gene>
<dbReference type="GO" id="GO:0005634">
    <property type="term" value="C:nucleus"/>
    <property type="evidence" value="ECO:0007669"/>
    <property type="project" value="TreeGrafter"/>
</dbReference>
<evidence type="ECO:0000313" key="2">
    <source>
        <dbReference type="Proteomes" id="UP000030764"/>
    </source>
</evidence>
<dbReference type="PANTHER" id="PTHR15271:SF4">
    <property type="entry name" value="CHROMATIN ASSEMBLY FACTOR 1 SUBUNIT B"/>
    <property type="match status" value="1"/>
</dbReference>
<name>A0A085LP20_9BILA</name>
<dbReference type="Pfam" id="PF00400">
    <property type="entry name" value="WD40"/>
    <property type="match status" value="2"/>
</dbReference>
<dbReference type="GO" id="GO:0006334">
    <property type="term" value="P:nucleosome assembly"/>
    <property type="evidence" value="ECO:0007669"/>
    <property type="project" value="TreeGrafter"/>
</dbReference>
<protein>
    <recommendedName>
        <fullName evidence="3">WD domain, G-beta repeat protein</fullName>
    </recommendedName>
</protein>
<reference evidence="1 2" key="1">
    <citation type="journal article" date="2014" name="Nat. Genet.">
        <title>Genome and transcriptome of the porcine whipworm Trichuris suis.</title>
        <authorList>
            <person name="Jex A.R."/>
            <person name="Nejsum P."/>
            <person name="Schwarz E.M."/>
            <person name="Hu L."/>
            <person name="Young N.D."/>
            <person name="Hall R.S."/>
            <person name="Korhonen P.K."/>
            <person name="Liao S."/>
            <person name="Thamsborg S."/>
            <person name="Xia J."/>
            <person name="Xu P."/>
            <person name="Wang S."/>
            <person name="Scheerlinck J.P."/>
            <person name="Hofmann A."/>
            <person name="Sternberg P.W."/>
            <person name="Wang J."/>
            <person name="Gasser R.B."/>
        </authorList>
    </citation>
    <scope>NUCLEOTIDE SEQUENCE [LARGE SCALE GENOMIC DNA]</scope>
    <source>
        <strain evidence="1">DCEP-RM93M</strain>
    </source>
</reference>
<dbReference type="InterPro" id="IPR001680">
    <property type="entry name" value="WD40_rpt"/>
</dbReference>
<dbReference type="SUPFAM" id="SSF50978">
    <property type="entry name" value="WD40 repeat-like"/>
    <property type="match status" value="1"/>
</dbReference>
<evidence type="ECO:0008006" key="3">
    <source>
        <dbReference type="Google" id="ProtNLM"/>
    </source>
</evidence>
<proteinExistence type="predicted"/>
<dbReference type="GO" id="GO:0006335">
    <property type="term" value="P:DNA replication-dependent chromatin assembly"/>
    <property type="evidence" value="ECO:0007669"/>
    <property type="project" value="InterPro"/>
</dbReference>
<dbReference type="InterPro" id="IPR015943">
    <property type="entry name" value="WD40/YVTN_repeat-like_dom_sf"/>
</dbReference>
<dbReference type="Proteomes" id="UP000030764">
    <property type="component" value="Unassembled WGS sequence"/>
</dbReference>
<dbReference type="PANTHER" id="PTHR15271">
    <property type="entry name" value="CHROMATIN ASSEMBLY FACTOR 1 SUBUNIT B"/>
    <property type="match status" value="1"/>
</dbReference>
<dbReference type="GO" id="GO:0033186">
    <property type="term" value="C:CAF-1 complex"/>
    <property type="evidence" value="ECO:0007669"/>
    <property type="project" value="TreeGrafter"/>
</dbReference>
<dbReference type="InterPro" id="IPR036322">
    <property type="entry name" value="WD40_repeat_dom_sf"/>
</dbReference>
<dbReference type="InterPro" id="IPR045145">
    <property type="entry name" value="PTHR15271"/>
</dbReference>
<dbReference type="SMART" id="SM00320">
    <property type="entry name" value="WD40"/>
    <property type="match status" value="3"/>
</dbReference>
<dbReference type="AlphaFoldDB" id="A0A085LP20"/>
<evidence type="ECO:0000313" key="1">
    <source>
        <dbReference type="EMBL" id="KFD46716.1"/>
    </source>
</evidence>